<dbReference type="SUPFAM" id="SSF51445">
    <property type="entry name" value="(Trans)glycosidases"/>
    <property type="match status" value="1"/>
</dbReference>
<evidence type="ECO:0000313" key="6">
    <source>
        <dbReference type="EMBL" id="RVX42816.1"/>
    </source>
</evidence>
<keyword evidence="2 3" id="KW-0326">Glycosidase</keyword>
<feature type="domain" description="GH84" evidence="5">
    <location>
        <begin position="257"/>
        <end position="537"/>
    </location>
</feature>
<dbReference type="InterPro" id="IPR011496">
    <property type="entry name" value="O-GlcNAcase_cat"/>
</dbReference>
<dbReference type="GO" id="GO:0015929">
    <property type="term" value="F:hexosaminidase activity"/>
    <property type="evidence" value="ECO:0007669"/>
    <property type="project" value="UniProtKB-ARBA"/>
</dbReference>
<feature type="active site" description="Proton donor" evidence="3">
    <location>
        <position position="372"/>
    </location>
</feature>
<organism evidence="6 7">
    <name type="scientific">Nonomuraea polychroma</name>
    <dbReference type="NCBI Taxonomy" id="46176"/>
    <lineage>
        <taxon>Bacteria</taxon>
        <taxon>Bacillati</taxon>
        <taxon>Actinomycetota</taxon>
        <taxon>Actinomycetes</taxon>
        <taxon>Streptosporangiales</taxon>
        <taxon>Streptosporangiaceae</taxon>
        <taxon>Nonomuraea</taxon>
    </lineage>
</organism>
<dbReference type="Proteomes" id="UP000284824">
    <property type="component" value="Unassembled WGS sequence"/>
</dbReference>
<feature type="compositionally biased region" description="Low complexity" evidence="4">
    <location>
        <begin position="143"/>
        <end position="160"/>
    </location>
</feature>
<evidence type="ECO:0000256" key="2">
    <source>
        <dbReference type="ARBA" id="ARBA00023295"/>
    </source>
</evidence>
<comment type="similarity">
    <text evidence="3">Belongs to the glycosyl hydrolase 84 family.</text>
</comment>
<gene>
    <name evidence="6" type="ORF">EDD27_5481</name>
</gene>
<dbReference type="InterPro" id="IPR015882">
    <property type="entry name" value="HEX_bac_N"/>
</dbReference>
<dbReference type="Gene3D" id="3.20.20.80">
    <property type="entry name" value="Glycosidases"/>
    <property type="match status" value="1"/>
</dbReference>
<dbReference type="PROSITE" id="PS52009">
    <property type="entry name" value="GH84"/>
    <property type="match status" value="1"/>
</dbReference>
<dbReference type="AlphaFoldDB" id="A0A438MAS8"/>
<dbReference type="InterPro" id="IPR017853">
    <property type="entry name" value="GH"/>
</dbReference>
<dbReference type="InterPro" id="IPR029018">
    <property type="entry name" value="Hex-like_dom2"/>
</dbReference>
<proteinExistence type="inferred from homology"/>
<dbReference type="GO" id="GO:0005975">
    <property type="term" value="P:carbohydrate metabolic process"/>
    <property type="evidence" value="ECO:0007669"/>
    <property type="project" value="UniProtKB-ARBA"/>
</dbReference>
<feature type="region of interest" description="Disordered" evidence="4">
    <location>
        <begin position="47"/>
        <end position="183"/>
    </location>
</feature>
<accession>A0A438MAS8</accession>
<dbReference type="Gene3D" id="3.30.379.10">
    <property type="entry name" value="Chitobiase/beta-hexosaminidase domain 2-like"/>
    <property type="match status" value="1"/>
</dbReference>
<protein>
    <submittedName>
        <fullName evidence="6">Hyaluronoglucosaminidase</fullName>
    </submittedName>
</protein>
<evidence type="ECO:0000313" key="7">
    <source>
        <dbReference type="Proteomes" id="UP000284824"/>
    </source>
</evidence>
<name>A0A438MAS8_9ACTN</name>
<dbReference type="InterPro" id="IPR051822">
    <property type="entry name" value="Glycosyl_Hydrolase_84"/>
</dbReference>
<dbReference type="EMBL" id="SAUN01000001">
    <property type="protein sequence ID" value="RVX42816.1"/>
    <property type="molecule type" value="Genomic_DNA"/>
</dbReference>
<dbReference type="Pfam" id="PF02838">
    <property type="entry name" value="Glyco_hydro_20b"/>
    <property type="match status" value="1"/>
</dbReference>
<dbReference type="PANTHER" id="PTHR13170">
    <property type="entry name" value="O-GLCNACASE"/>
    <property type="match status" value="1"/>
</dbReference>
<feature type="compositionally biased region" description="Low complexity" evidence="4">
    <location>
        <begin position="93"/>
        <end position="109"/>
    </location>
</feature>
<comment type="caution">
    <text evidence="6">The sequence shown here is derived from an EMBL/GenBank/DDBJ whole genome shotgun (WGS) entry which is preliminary data.</text>
</comment>
<dbReference type="GO" id="GO:1901135">
    <property type="term" value="P:carbohydrate derivative metabolic process"/>
    <property type="evidence" value="ECO:0007669"/>
    <property type="project" value="UniProtKB-ARBA"/>
</dbReference>
<evidence type="ECO:0000256" key="4">
    <source>
        <dbReference type="SAM" id="MobiDB-lite"/>
    </source>
</evidence>
<keyword evidence="1 3" id="KW-0378">Hydrolase</keyword>
<sequence>MDALAWINPCPKKAIIGSSHVDLTGCRIQGSTTAGTALTALRTALTPSARPSGPLAATPLTEPPAAPPNTSATVPSALSEETVVPPGTPPVASPTHRTTASSAPASPTEPSAPTPLSPEGDATRASGPEAQAAGVPRPKDDATALARPARRAAAPLGPDGEATDASQANARTAGGSRAEDLPMGRAVQVEVRVDEGAEVPAEGYTLTVGDAGVLIVGADPAGAFYGAQTLIAMAAAPCAEHDVCVPECDVRDWPDLPLRGTIEGFYGTPWTHADRMEHLRFSGRHKLNTYVYAPKDDPYHRERWREPYPEEELARLAELVTEAAAQHVRLVFAVSPGLSMVYSDPAERAALRAKAEQVWQAGVRDFALLFDDIPPELRHEPDRAAFGTAEGASASAHAAVCRDFAEEFLAPRGAQRPLTMVPTDYAGTARTPYRDRLAEELPPDVLVWWTGSDIVVGEITAYDMTAAAASYGHRVALWDNFPVNDFDFARVFLGPLAGRATELDGVPLAGITANPMVEAAASQIALATVADYAWHLAAYDPARSHQRAVRLLEGAAELLPLVEACSSWPPGDNQSPALTALCASALAGDGVDRLRAELARLAELPTDVPGPIARELARWVAAAKDMGAAGLAALELLAGGAAAGSAGAAERALAQAEAHEANVLRGVIPPFVRAVLERAAKA</sequence>
<dbReference type="SUPFAM" id="SSF55545">
    <property type="entry name" value="beta-N-acetylhexosaminidase-like domain"/>
    <property type="match status" value="1"/>
</dbReference>
<keyword evidence="7" id="KW-1185">Reference proteome</keyword>
<reference evidence="6 7" key="1">
    <citation type="submission" date="2019-01" db="EMBL/GenBank/DDBJ databases">
        <title>Sequencing the genomes of 1000 actinobacteria strains.</title>
        <authorList>
            <person name="Klenk H.-P."/>
        </authorList>
    </citation>
    <scope>NUCLEOTIDE SEQUENCE [LARGE SCALE GENOMIC DNA]</scope>
    <source>
        <strain evidence="6 7">DSM 43925</strain>
    </source>
</reference>
<evidence type="ECO:0000259" key="5">
    <source>
        <dbReference type="PROSITE" id="PS52009"/>
    </source>
</evidence>
<dbReference type="PANTHER" id="PTHR13170:SF16">
    <property type="entry name" value="PROTEIN O-GLCNACASE"/>
    <property type="match status" value="1"/>
</dbReference>
<evidence type="ECO:0000256" key="1">
    <source>
        <dbReference type="ARBA" id="ARBA00022801"/>
    </source>
</evidence>
<dbReference type="Pfam" id="PF07555">
    <property type="entry name" value="NAGidase"/>
    <property type="match status" value="1"/>
</dbReference>
<evidence type="ECO:0000256" key="3">
    <source>
        <dbReference type="PROSITE-ProRule" id="PRU01353"/>
    </source>
</evidence>